<evidence type="ECO:0000256" key="3">
    <source>
        <dbReference type="ARBA" id="ARBA00022490"/>
    </source>
</evidence>
<dbReference type="SUPFAM" id="SSF53244">
    <property type="entry name" value="MurD-like peptide ligases, peptide-binding domain"/>
    <property type="match status" value="1"/>
</dbReference>
<dbReference type="InterPro" id="IPR005762">
    <property type="entry name" value="MurD"/>
</dbReference>
<comment type="pathway">
    <text evidence="2">Cell wall biogenesis; peptidoglycan biosynthesis.</text>
</comment>
<dbReference type="GO" id="GO:0008360">
    <property type="term" value="P:regulation of cell shape"/>
    <property type="evidence" value="ECO:0007669"/>
    <property type="project" value="InterPro"/>
</dbReference>
<dbReference type="InterPro" id="IPR003323">
    <property type="entry name" value="OTU_dom"/>
</dbReference>
<dbReference type="Pfam" id="PF02338">
    <property type="entry name" value="OTU"/>
    <property type="match status" value="1"/>
</dbReference>
<dbReference type="UniPathway" id="UPA00219"/>
<dbReference type="CDD" id="cd22760">
    <property type="entry name" value="OTU_plant_OTU4-like"/>
    <property type="match status" value="1"/>
</dbReference>
<dbReference type="Gene3D" id="3.90.70.80">
    <property type="match status" value="1"/>
</dbReference>
<name>A0A1R3GH39_COCAP</name>
<dbReference type="AlphaFoldDB" id="A0A1R3GH39"/>
<dbReference type="InterPro" id="IPR036615">
    <property type="entry name" value="Mur_ligase_C_dom_sf"/>
</dbReference>
<dbReference type="SUPFAM" id="SSF53623">
    <property type="entry name" value="MurD-like peptide ligases, catalytic domain"/>
    <property type="match status" value="1"/>
</dbReference>
<evidence type="ECO:0000256" key="4">
    <source>
        <dbReference type="ARBA" id="ARBA00022598"/>
    </source>
</evidence>
<feature type="region of interest" description="Disordered" evidence="7">
    <location>
        <begin position="1"/>
        <end position="24"/>
    </location>
</feature>
<proteinExistence type="predicted"/>
<dbReference type="PANTHER" id="PTHR43692">
    <property type="entry name" value="UDP-N-ACETYLMURAMOYLALANINE--D-GLUTAMATE LIGASE"/>
    <property type="match status" value="1"/>
</dbReference>
<evidence type="ECO:0000256" key="7">
    <source>
        <dbReference type="SAM" id="MobiDB-lite"/>
    </source>
</evidence>
<dbReference type="EMBL" id="AWWV01014367">
    <property type="protein sequence ID" value="OMO57369.1"/>
    <property type="molecule type" value="Genomic_DNA"/>
</dbReference>
<dbReference type="InterPro" id="IPR047947">
    <property type="entry name" value="OTU4_OTU"/>
</dbReference>
<evidence type="ECO:0000256" key="1">
    <source>
        <dbReference type="ARBA" id="ARBA00004496"/>
    </source>
</evidence>
<dbReference type="GO" id="GO:0005737">
    <property type="term" value="C:cytoplasm"/>
    <property type="evidence" value="ECO:0007669"/>
    <property type="project" value="UniProtKB-SubCell"/>
</dbReference>
<keyword evidence="3" id="KW-0963">Cytoplasm</keyword>
<dbReference type="SUPFAM" id="SSF54001">
    <property type="entry name" value="Cysteine proteinases"/>
    <property type="match status" value="1"/>
</dbReference>
<dbReference type="Gramene" id="OMO57369">
    <property type="protein sequence ID" value="OMO57369"/>
    <property type="gene ID" value="CCACVL1_25804"/>
</dbReference>
<keyword evidence="6" id="KW-0067">ATP-binding</keyword>
<dbReference type="PROSITE" id="PS50802">
    <property type="entry name" value="OTU"/>
    <property type="match status" value="1"/>
</dbReference>
<dbReference type="STRING" id="210143.A0A1R3GH39"/>
<dbReference type="InterPro" id="IPR013221">
    <property type="entry name" value="Mur_ligase_cen"/>
</dbReference>
<reference evidence="9 10" key="1">
    <citation type="submission" date="2013-09" db="EMBL/GenBank/DDBJ databases">
        <title>Corchorus capsularis genome sequencing.</title>
        <authorList>
            <person name="Alam M."/>
            <person name="Haque M.S."/>
            <person name="Islam M.S."/>
            <person name="Emdad E.M."/>
            <person name="Islam M.M."/>
            <person name="Ahmed B."/>
            <person name="Halim A."/>
            <person name="Hossen Q.M.M."/>
            <person name="Hossain M.Z."/>
            <person name="Ahmed R."/>
            <person name="Khan M.M."/>
            <person name="Islam R."/>
            <person name="Rashid M.M."/>
            <person name="Khan S.A."/>
            <person name="Rahman M.S."/>
            <person name="Alam M."/>
        </authorList>
    </citation>
    <scope>NUCLEOTIDE SEQUENCE [LARGE SCALE GENOMIC DNA]</scope>
    <source>
        <strain evidence="10">cv. CVL-1</strain>
        <tissue evidence="9">Whole seedling</tissue>
    </source>
</reference>
<evidence type="ECO:0000256" key="5">
    <source>
        <dbReference type="ARBA" id="ARBA00022741"/>
    </source>
</evidence>
<dbReference type="InterPro" id="IPR038765">
    <property type="entry name" value="Papain-like_cys_pep_sf"/>
</dbReference>
<accession>A0A1R3GH39</accession>
<gene>
    <name evidence="9" type="ORF">CCACVL1_25804</name>
</gene>
<dbReference type="Pfam" id="PF08245">
    <property type="entry name" value="Mur_ligase_M"/>
    <property type="match status" value="1"/>
</dbReference>
<dbReference type="Gene3D" id="3.90.190.20">
    <property type="entry name" value="Mur ligase, C-terminal domain"/>
    <property type="match status" value="1"/>
</dbReference>
<dbReference type="NCBIfam" id="TIGR01087">
    <property type="entry name" value="murD"/>
    <property type="match status" value="1"/>
</dbReference>
<evidence type="ECO:0000256" key="6">
    <source>
        <dbReference type="ARBA" id="ARBA00022840"/>
    </source>
</evidence>
<sequence length="967" mass="105682">MKLHPPNYGHKTLPLKPTHSPKTTKPGAILSYSPKQDLKGQTVAVVGLGKSGKAAARLALARGASVIGIDQNEHLGLLEQDPFYITWRHNELRTILGHFDWKLLKDVDVVVVSPGVPLENYGLSYLLQSGKRVMSELDFAAEVLPKTIRILAVTGTNGKSTVVTFAGQMLSHFGINNFVGGNLGNPLSEVAFQCLVSPPEKCKLKVAVVEVSSYQMEIPCLSFSPSVSVVLNLTPDHLERHKTMSSYAATKCRLFSHMTNTKLGLLSFGNQHLNEAIRKNLNKFNLAWIGAFPGVKIDMESQVASLEVPDIGVSSQLQLGGMKAIGKHNYYNAAVAALSVAGLDVGVDVKAINSTIETLRAPPHRMQIVCKDVHGVTWVDDSKATNIEATYAGLMGLKGQKSVVLLGGLAKVLNEQASNGFGFEQLIEPLNSHRCVITFGSSGTMIHDTLSNNGLRIPCIQASNLKDAVNHAKKIAKHVIQELISMMLLRGSTNLLRSTRSSTTSSRSTRGSYGPRKCLKCPQSGHNFGTPFWSDPSQHNQLLQVTIKVSFGYGEKESVIHFFLTWLRSKEEPSRIHNFENGEGENHFVGLKKFSLLVSQIEKLADVSWFLSAAQISCLYCACASGYPDMMVCSPISTCAKNVVHLKGQMGSSLCSVISRGPSNSCCYRVYSRHPKTKYTDLSISNTTSGSPAIGCQSFQAGCFLSSRRSSKLQSLTVSESITDKGKQKRQFEISWAGQSMKMKLLLPKQGTLQKLKCIGGPIFWPQGCASAGLAFGLLVCYSSSEPVHAEGAAAKEDKEDDCESSHAKFSHGKKVYTDYSVIGIPGDGRCMFRSVAHGACLRSGKSTPSEHIQRELADNLRAKVADEFIKRREETEWFVEGDFDTYVSQIRKPHVWGGEPELFMASHVLQMPITVYMYDKEAGGLIAIAEYGQEYGTENPIRVLYHGFGHYDALQIPGRKPGKSKL</sequence>
<dbReference type="PANTHER" id="PTHR43692:SF1">
    <property type="entry name" value="UDP-N-ACETYLMURAMOYLALANINE--D-GLUTAMATE LIGASE"/>
    <property type="match status" value="1"/>
</dbReference>
<keyword evidence="4" id="KW-0436">Ligase</keyword>
<comment type="caution">
    <text evidence="9">The sequence shown here is derived from an EMBL/GenBank/DDBJ whole genome shotgun (WGS) entry which is preliminary data.</text>
</comment>
<evidence type="ECO:0000256" key="2">
    <source>
        <dbReference type="ARBA" id="ARBA00004752"/>
    </source>
</evidence>
<dbReference type="GO" id="GO:0005524">
    <property type="term" value="F:ATP binding"/>
    <property type="evidence" value="ECO:0007669"/>
    <property type="project" value="UniProtKB-KW"/>
</dbReference>
<dbReference type="FunFam" id="3.90.70.80:FF:000007">
    <property type="entry name" value="OTU domain-containing protein"/>
    <property type="match status" value="1"/>
</dbReference>
<dbReference type="GO" id="GO:0051301">
    <property type="term" value="P:cell division"/>
    <property type="evidence" value="ECO:0007669"/>
    <property type="project" value="InterPro"/>
</dbReference>
<dbReference type="InterPro" id="IPR036565">
    <property type="entry name" value="Mur-like_cat_sf"/>
</dbReference>
<dbReference type="Pfam" id="PF21799">
    <property type="entry name" value="MurD-like_N"/>
    <property type="match status" value="1"/>
</dbReference>
<evidence type="ECO:0000313" key="10">
    <source>
        <dbReference type="Proteomes" id="UP000188268"/>
    </source>
</evidence>
<dbReference type="OrthoDB" id="2017201at2759"/>
<comment type="subcellular location">
    <subcellularLocation>
        <location evidence="1">Cytoplasm</location>
    </subcellularLocation>
</comment>
<dbReference type="Gene3D" id="3.40.50.720">
    <property type="entry name" value="NAD(P)-binding Rossmann-like Domain"/>
    <property type="match status" value="1"/>
</dbReference>
<keyword evidence="10" id="KW-1185">Reference proteome</keyword>
<dbReference type="SUPFAM" id="SSF51984">
    <property type="entry name" value="MurCD N-terminal domain"/>
    <property type="match status" value="1"/>
</dbReference>
<evidence type="ECO:0000313" key="9">
    <source>
        <dbReference type="EMBL" id="OMO57369.1"/>
    </source>
</evidence>
<organism evidence="9 10">
    <name type="scientific">Corchorus capsularis</name>
    <name type="common">Jute</name>
    <dbReference type="NCBI Taxonomy" id="210143"/>
    <lineage>
        <taxon>Eukaryota</taxon>
        <taxon>Viridiplantae</taxon>
        <taxon>Streptophyta</taxon>
        <taxon>Embryophyta</taxon>
        <taxon>Tracheophyta</taxon>
        <taxon>Spermatophyta</taxon>
        <taxon>Magnoliopsida</taxon>
        <taxon>eudicotyledons</taxon>
        <taxon>Gunneridae</taxon>
        <taxon>Pentapetalae</taxon>
        <taxon>rosids</taxon>
        <taxon>malvids</taxon>
        <taxon>Malvales</taxon>
        <taxon>Malvaceae</taxon>
        <taxon>Grewioideae</taxon>
        <taxon>Apeibeae</taxon>
        <taxon>Corchorus</taxon>
    </lineage>
</organism>
<protein>
    <submittedName>
        <fullName evidence="9">Ovarian tumor, otubain</fullName>
    </submittedName>
</protein>
<dbReference type="Proteomes" id="UP000188268">
    <property type="component" value="Unassembled WGS sequence"/>
</dbReference>
<dbReference type="GO" id="GO:0008764">
    <property type="term" value="F:UDP-N-acetylmuramoylalanine-D-glutamate ligase activity"/>
    <property type="evidence" value="ECO:0007669"/>
    <property type="project" value="InterPro"/>
</dbReference>
<feature type="domain" description="OTU" evidence="8">
    <location>
        <begin position="820"/>
        <end position="958"/>
    </location>
</feature>
<keyword evidence="5" id="KW-0547">Nucleotide-binding</keyword>
<dbReference type="Gene3D" id="3.40.1190.10">
    <property type="entry name" value="Mur-like, catalytic domain"/>
    <property type="match status" value="1"/>
</dbReference>
<evidence type="ECO:0000259" key="8">
    <source>
        <dbReference type="PROSITE" id="PS50802"/>
    </source>
</evidence>